<dbReference type="EMBL" id="CP011310">
    <property type="protein sequence ID" value="AKQ42781.2"/>
    <property type="molecule type" value="Genomic_DNA"/>
</dbReference>
<reference evidence="2" key="2">
    <citation type="submission" date="2015-04" db="EMBL/GenBank/DDBJ databases">
        <title>The complete genome sequence of Erythrobacter sp. s21-N3.</title>
        <authorList>
            <person name="Zhuang L."/>
            <person name="Liu Y."/>
            <person name="Shao Z."/>
        </authorList>
    </citation>
    <scope>NUCLEOTIDE SEQUENCE [LARGE SCALE GENOMIC DNA]</scope>
    <source>
        <strain evidence="2">s21-N3</strain>
    </source>
</reference>
<dbReference type="STRING" id="1648404.CP97_13145"/>
<accession>A0A0H4VIU4</accession>
<gene>
    <name evidence="1" type="ORF">CP97_13145</name>
</gene>
<proteinExistence type="predicted"/>
<protein>
    <submittedName>
        <fullName evidence="1">Uncharacterized protein</fullName>
    </submittedName>
</protein>
<organism evidence="1 2">
    <name type="scientific">Aurantiacibacter atlanticus</name>
    <dbReference type="NCBI Taxonomy" id="1648404"/>
    <lineage>
        <taxon>Bacteria</taxon>
        <taxon>Pseudomonadati</taxon>
        <taxon>Pseudomonadota</taxon>
        <taxon>Alphaproteobacteria</taxon>
        <taxon>Sphingomonadales</taxon>
        <taxon>Erythrobacteraceae</taxon>
        <taxon>Aurantiacibacter</taxon>
    </lineage>
</organism>
<evidence type="ECO:0000313" key="2">
    <source>
        <dbReference type="Proteomes" id="UP000059113"/>
    </source>
</evidence>
<keyword evidence="2" id="KW-1185">Reference proteome</keyword>
<evidence type="ECO:0000313" key="1">
    <source>
        <dbReference type="EMBL" id="AKQ42781.2"/>
    </source>
</evidence>
<sequence length="37" mass="4213">MGDIRELSFANVLTMAIDKSFCQPRDRGRANNDERGK</sequence>
<dbReference type="KEGG" id="ery:CP97_13145"/>
<dbReference type="AlphaFoldDB" id="A0A0H4VIU4"/>
<reference evidence="1 2" key="1">
    <citation type="journal article" date="2015" name="Int. J. Syst. Evol. Microbiol.">
        <title>Erythrobacter atlanticus sp. nov., a bacterium from ocean sediment able to degrade polycyclic aromatic hydrocarbons.</title>
        <authorList>
            <person name="Zhuang L."/>
            <person name="Liu Y."/>
            <person name="Wang L."/>
            <person name="Wang W."/>
            <person name="Shao Z."/>
        </authorList>
    </citation>
    <scope>NUCLEOTIDE SEQUENCE [LARGE SCALE GENOMIC DNA]</scope>
    <source>
        <strain evidence="2">s21-N3</strain>
    </source>
</reference>
<name>A0A0H4VIU4_9SPHN</name>
<dbReference type="Proteomes" id="UP000059113">
    <property type="component" value="Chromosome"/>
</dbReference>